<dbReference type="GO" id="GO:0034040">
    <property type="term" value="F:ATPase-coupled lipid transmembrane transporter activity"/>
    <property type="evidence" value="ECO:0007669"/>
    <property type="project" value="TreeGrafter"/>
</dbReference>
<dbReference type="NCBIfam" id="TIGR02868">
    <property type="entry name" value="CydC"/>
    <property type="match status" value="1"/>
</dbReference>
<dbReference type="InterPro" id="IPR036640">
    <property type="entry name" value="ABC1_TM_sf"/>
</dbReference>
<proteinExistence type="predicted"/>
<protein>
    <submittedName>
        <fullName evidence="12">Thiol reductant ABC exporter subunit CydC</fullName>
    </submittedName>
</protein>
<dbReference type="PROSITE" id="PS00211">
    <property type="entry name" value="ABC_TRANSPORTER_1"/>
    <property type="match status" value="1"/>
</dbReference>
<sequence>MSILWRLWILFEPYRNWMLAGTLIALITLLANVALMALAGWFITAMAVAGAAGIAINYFAPAALIRLSAIARTAGRYSERLVNHEATFRLIAELRVWFYRHLEPLAPARLQQFHSGDLLSRIRSDIDALDNLYVRVIVPVAVAIISAVIFGLFLLWHHPTLALSGLFFLLLAGGLLPLWSQWRGRAPGRRLAEDEAALRAAVIDGVQGMAELTLYGADARQAQRVDALGRRLIADQERLSSDHGLTQAAVGLSANLSLWMLLWLGIPLVQDGTLMSPQLAMLALFTLASFEAVAPLPHAFQLLGRTLASAQRLFAIVDLQPAVQDPPGPSPQLERFDIQLRGVGFSYPGGGSPALIDLDLEVPAGGRAAVIGATGSGKSTLFNLLLRFWEPDHGEIRIGGHPITTIAGEDLRRHIAVVSQQTHLFDTTIRENLLIAAPGAPSETVEEACRIAQIHDFISALPEGYDTWVGETGVRLSGGQARRIAVARALLKDAPILLLDEPTEGLDVETERGLMQALDRLMVGRTVLLITHRPAGLDWVEQVLVLDQGRTVAQGDPTVIATATGAPLLRALG</sequence>
<dbReference type="InterPro" id="IPR039421">
    <property type="entry name" value="Type_1_exporter"/>
</dbReference>
<feature type="transmembrane region" description="Helical" evidence="9">
    <location>
        <begin position="41"/>
        <end position="60"/>
    </location>
</feature>
<keyword evidence="3" id="KW-1003">Cell membrane</keyword>
<reference evidence="12 13" key="1">
    <citation type="journal article" date="2020" name="Microorganisms">
        <title>Osmotic Adaptation and Compatible Solute Biosynthesis of Phototrophic Bacteria as Revealed from Genome Analyses.</title>
        <authorList>
            <person name="Imhoff J.F."/>
            <person name="Rahn T."/>
            <person name="Kunzel S."/>
            <person name="Keller A."/>
            <person name="Neulinger S.C."/>
        </authorList>
    </citation>
    <scope>NUCLEOTIDE SEQUENCE [LARGE SCALE GENOMIC DNA]</scope>
    <source>
        <strain evidence="12 13">DSM 21303</strain>
    </source>
</reference>
<dbReference type="RefSeq" id="WP_200386807.1">
    <property type="nucleotide sequence ID" value="NZ_NRSD01000003.1"/>
</dbReference>
<keyword evidence="13" id="KW-1185">Reference proteome</keyword>
<dbReference type="FunFam" id="3.40.50.300:FF:000221">
    <property type="entry name" value="Multidrug ABC transporter ATP-binding protein"/>
    <property type="match status" value="1"/>
</dbReference>
<evidence type="ECO:0000259" key="10">
    <source>
        <dbReference type="PROSITE" id="PS50893"/>
    </source>
</evidence>
<dbReference type="InterPro" id="IPR014223">
    <property type="entry name" value="ABC_CydC/D"/>
</dbReference>
<evidence type="ECO:0000256" key="1">
    <source>
        <dbReference type="ARBA" id="ARBA00004651"/>
    </source>
</evidence>
<dbReference type="InterPro" id="IPR011527">
    <property type="entry name" value="ABC1_TM_dom"/>
</dbReference>
<dbReference type="GO" id="GO:0005886">
    <property type="term" value="C:plasma membrane"/>
    <property type="evidence" value="ECO:0007669"/>
    <property type="project" value="UniProtKB-SubCell"/>
</dbReference>
<evidence type="ECO:0000256" key="8">
    <source>
        <dbReference type="ARBA" id="ARBA00023136"/>
    </source>
</evidence>
<evidence type="ECO:0000256" key="2">
    <source>
        <dbReference type="ARBA" id="ARBA00022448"/>
    </source>
</evidence>
<dbReference type="PANTHER" id="PTHR24221">
    <property type="entry name" value="ATP-BINDING CASSETTE SUB-FAMILY B"/>
    <property type="match status" value="1"/>
</dbReference>
<feature type="transmembrane region" description="Helical" evidence="9">
    <location>
        <begin position="161"/>
        <end position="180"/>
    </location>
</feature>
<evidence type="ECO:0000256" key="7">
    <source>
        <dbReference type="ARBA" id="ARBA00022989"/>
    </source>
</evidence>
<feature type="transmembrane region" description="Helical" evidence="9">
    <location>
        <begin position="16"/>
        <end position="35"/>
    </location>
</feature>
<evidence type="ECO:0000256" key="9">
    <source>
        <dbReference type="SAM" id="Phobius"/>
    </source>
</evidence>
<keyword evidence="2" id="KW-0813">Transport</keyword>
<dbReference type="PANTHER" id="PTHR24221:SF654">
    <property type="entry name" value="ATP-BINDING CASSETTE SUB-FAMILY B MEMBER 6"/>
    <property type="match status" value="1"/>
</dbReference>
<dbReference type="Gene3D" id="3.40.50.300">
    <property type="entry name" value="P-loop containing nucleotide triphosphate hydrolases"/>
    <property type="match status" value="1"/>
</dbReference>
<dbReference type="GO" id="GO:0034775">
    <property type="term" value="P:glutathione transmembrane transport"/>
    <property type="evidence" value="ECO:0007669"/>
    <property type="project" value="InterPro"/>
</dbReference>
<gene>
    <name evidence="12" type="primary">cydC</name>
    <name evidence="12" type="ORF">CKO25_04920</name>
</gene>
<keyword evidence="8 9" id="KW-0472">Membrane</keyword>
<dbReference type="AlphaFoldDB" id="A0A9X0WG26"/>
<dbReference type="GO" id="GO:0045454">
    <property type="term" value="P:cell redox homeostasis"/>
    <property type="evidence" value="ECO:0007669"/>
    <property type="project" value="InterPro"/>
</dbReference>
<feature type="domain" description="ABC transmembrane type-1" evidence="11">
    <location>
        <begin position="19"/>
        <end position="305"/>
    </location>
</feature>
<dbReference type="PROSITE" id="PS50893">
    <property type="entry name" value="ABC_TRANSPORTER_2"/>
    <property type="match status" value="1"/>
</dbReference>
<evidence type="ECO:0000313" key="12">
    <source>
        <dbReference type="EMBL" id="MBK1644007.1"/>
    </source>
</evidence>
<evidence type="ECO:0000313" key="13">
    <source>
        <dbReference type="Proteomes" id="UP001138802"/>
    </source>
</evidence>
<dbReference type="GO" id="GO:0016887">
    <property type="term" value="F:ATP hydrolysis activity"/>
    <property type="evidence" value="ECO:0007669"/>
    <property type="project" value="InterPro"/>
</dbReference>
<keyword evidence="5" id="KW-0547">Nucleotide-binding</keyword>
<dbReference type="EMBL" id="NRSD01000003">
    <property type="protein sequence ID" value="MBK1644007.1"/>
    <property type="molecule type" value="Genomic_DNA"/>
</dbReference>
<dbReference type="Gene3D" id="1.20.1560.10">
    <property type="entry name" value="ABC transporter type 1, transmembrane domain"/>
    <property type="match status" value="1"/>
</dbReference>
<evidence type="ECO:0000256" key="6">
    <source>
        <dbReference type="ARBA" id="ARBA00022840"/>
    </source>
</evidence>
<dbReference type="InterPro" id="IPR017871">
    <property type="entry name" value="ABC_transporter-like_CS"/>
</dbReference>
<name>A0A9X0WG26_9GAMM</name>
<dbReference type="GO" id="GO:0005524">
    <property type="term" value="F:ATP binding"/>
    <property type="evidence" value="ECO:0007669"/>
    <property type="project" value="UniProtKB-KW"/>
</dbReference>
<evidence type="ECO:0000256" key="4">
    <source>
        <dbReference type="ARBA" id="ARBA00022692"/>
    </source>
</evidence>
<evidence type="ECO:0000256" key="3">
    <source>
        <dbReference type="ARBA" id="ARBA00022475"/>
    </source>
</evidence>
<comment type="subcellular location">
    <subcellularLocation>
        <location evidence="1">Cell membrane</location>
        <topology evidence="1">Multi-pass membrane protein</topology>
    </subcellularLocation>
</comment>
<dbReference type="InterPro" id="IPR003439">
    <property type="entry name" value="ABC_transporter-like_ATP-bd"/>
</dbReference>
<dbReference type="PROSITE" id="PS50929">
    <property type="entry name" value="ABC_TM1F"/>
    <property type="match status" value="1"/>
</dbReference>
<evidence type="ECO:0000259" key="11">
    <source>
        <dbReference type="PROSITE" id="PS50929"/>
    </source>
</evidence>
<dbReference type="SMART" id="SM00382">
    <property type="entry name" value="AAA"/>
    <property type="match status" value="1"/>
</dbReference>
<dbReference type="SUPFAM" id="SSF52540">
    <property type="entry name" value="P-loop containing nucleoside triphosphate hydrolases"/>
    <property type="match status" value="1"/>
</dbReference>
<keyword evidence="7 9" id="KW-1133">Transmembrane helix</keyword>
<evidence type="ECO:0000256" key="5">
    <source>
        <dbReference type="ARBA" id="ARBA00022741"/>
    </source>
</evidence>
<dbReference type="SUPFAM" id="SSF90123">
    <property type="entry name" value="ABC transporter transmembrane region"/>
    <property type="match status" value="1"/>
</dbReference>
<accession>A0A9X0WG26</accession>
<keyword evidence="6" id="KW-0067">ATP-binding</keyword>
<feature type="transmembrane region" description="Helical" evidence="9">
    <location>
        <begin position="248"/>
        <end position="266"/>
    </location>
</feature>
<dbReference type="Proteomes" id="UP001138802">
    <property type="component" value="Unassembled WGS sequence"/>
</dbReference>
<dbReference type="GO" id="GO:0140359">
    <property type="term" value="F:ABC-type transporter activity"/>
    <property type="evidence" value="ECO:0007669"/>
    <property type="project" value="InterPro"/>
</dbReference>
<dbReference type="Pfam" id="PF00005">
    <property type="entry name" value="ABC_tran"/>
    <property type="match status" value="1"/>
</dbReference>
<feature type="transmembrane region" description="Helical" evidence="9">
    <location>
        <begin position="132"/>
        <end position="155"/>
    </location>
</feature>
<dbReference type="CDD" id="cd18585">
    <property type="entry name" value="ABC_6TM_CydC"/>
    <property type="match status" value="1"/>
</dbReference>
<comment type="caution">
    <text evidence="12">The sequence shown here is derived from an EMBL/GenBank/DDBJ whole genome shotgun (WGS) entry which is preliminary data.</text>
</comment>
<dbReference type="InterPro" id="IPR027417">
    <property type="entry name" value="P-loop_NTPase"/>
</dbReference>
<dbReference type="Pfam" id="PF00664">
    <property type="entry name" value="ABC_membrane"/>
    <property type="match status" value="1"/>
</dbReference>
<keyword evidence="4 9" id="KW-0812">Transmembrane</keyword>
<organism evidence="12 13">
    <name type="scientific">Thiocapsa imhoffii</name>
    <dbReference type="NCBI Taxonomy" id="382777"/>
    <lineage>
        <taxon>Bacteria</taxon>
        <taxon>Pseudomonadati</taxon>
        <taxon>Pseudomonadota</taxon>
        <taxon>Gammaproteobacteria</taxon>
        <taxon>Chromatiales</taxon>
        <taxon>Chromatiaceae</taxon>
        <taxon>Thiocapsa</taxon>
    </lineage>
</organism>
<dbReference type="InterPro" id="IPR003593">
    <property type="entry name" value="AAA+_ATPase"/>
</dbReference>
<feature type="domain" description="ABC transporter" evidence="10">
    <location>
        <begin position="338"/>
        <end position="573"/>
    </location>
</feature>